<accession>A0A2P8E3Q9</accession>
<evidence type="ECO:0000313" key="1">
    <source>
        <dbReference type="EMBL" id="PSL04115.1"/>
    </source>
</evidence>
<dbReference type="Proteomes" id="UP000243528">
    <property type="component" value="Unassembled WGS sequence"/>
</dbReference>
<keyword evidence="2" id="KW-1185">Reference proteome</keyword>
<proteinExistence type="predicted"/>
<protein>
    <submittedName>
        <fullName evidence="1">Uncharacterized protein</fullName>
    </submittedName>
</protein>
<organism evidence="1 2">
    <name type="scientific">Haloactinopolyspora alba</name>
    <dbReference type="NCBI Taxonomy" id="648780"/>
    <lineage>
        <taxon>Bacteria</taxon>
        <taxon>Bacillati</taxon>
        <taxon>Actinomycetota</taxon>
        <taxon>Actinomycetes</taxon>
        <taxon>Jiangellales</taxon>
        <taxon>Jiangellaceae</taxon>
        <taxon>Haloactinopolyspora</taxon>
    </lineage>
</organism>
<comment type="caution">
    <text evidence="1">The sequence shown here is derived from an EMBL/GenBank/DDBJ whole genome shotgun (WGS) entry which is preliminary data.</text>
</comment>
<name>A0A2P8E3Q9_9ACTN</name>
<gene>
    <name evidence="1" type="ORF">CLV30_106118</name>
</gene>
<sequence>MIDERRLEVRELGHAVARELASLTDGAWSADAEIRYRGLDLYGPNGERIAILTDNRPGRVEIYGVHDLAAARQASPRLESPTITVAMNRGAATVAREIVRRVLPTYRDEMARGKAALAAHRDAIGRRDAVMESLVSRMDNPSRPSHWQSDHKAAAMFGTFGKDGPRGEVITNSDGSRMHLEVNNVDPGLARELLDVIRKHS</sequence>
<evidence type="ECO:0000313" key="2">
    <source>
        <dbReference type="Proteomes" id="UP000243528"/>
    </source>
</evidence>
<reference evidence="1 2" key="1">
    <citation type="submission" date="2018-03" db="EMBL/GenBank/DDBJ databases">
        <title>Genomic Encyclopedia of Archaeal and Bacterial Type Strains, Phase II (KMG-II): from individual species to whole genera.</title>
        <authorList>
            <person name="Goeker M."/>
        </authorList>
    </citation>
    <scope>NUCLEOTIDE SEQUENCE [LARGE SCALE GENOMIC DNA]</scope>
    <source>
        <strain evidence="1 2">DSM 45211</strain>
    </source>
</reference>
<dbReference type="RefSeq" id="WP_106537133.1">
    <property type="nucleotide sequence ID" value="NZ_ML142900.1"/>
</dbReference>
<dbReference type="EMBL" id="PYGE01000006">
    <property type="protein sequence ID" value="PSL04115.1"/>
    <property type="molecule type" value="Genomic_DNA"/>
</dbReference>
<dbReference type="AlphaFoldDB" id="A0A2P8E3Q9"/>
<dbReference type="OrthoDB" id="3215629at2"/>